<proteinExistence type="predicted"/>
<organism evidence="2 3">
    <name type="scientific">Volvox reticuliferus</name>
    <dbReference type="NCBI Taxonomy" id="1737510"/>
    <lineage>
        <taxon>Eukaryota</taxon>
        <taxon>Viridiplantae</taxon>
        <taxon>Chlorophyta</taxon>
        <taxon>core chlorophytes</taxon>
        <taxon>Chlorophyceae</taxon>
        <taxon>CS clade</taxon>
        <taxon>Chlamydomonadales</taxon>
        <taxon>Volvocaceae</taxon>
        <taxon>Volvox</taxon>
    </lineage>
</organism>
<name>A0A8J4GJD8_9CHLO</name>
<dbReference type="InterPro" id="IPR024616">
    <property type="entry name" value="Pherophorin"/>
</dbReference>
<comment type="caution">
    <text evidence="2">The sequence shown here is derived from an EMBL/GenBank/DDBJ whole genome shotgun (WGS) entry which is preliminary data.</text>
</comment>
<reference evidence="2" key="1">
    <citation type="journal article" date="2021" name="Proc. Natl. Acad. Sci. U.S.A.">
        <title>Three genomes in the algal genus Volvox reveal the fate of a haploid sex-determining region after a transition to homothallism.</title>
        <authorList>
            <person name="Yamamoto K."/>
            <person name="Hamaji T."/>
            <person name="Kawai-Toyooka H."/>
            <person name="Matsuzaki R."/>
            <person name="Takahashi F."/>
            <person name="Nishimura Y."/>
            <person name="Kawachi M."/>
            <person name="Noguchi H."/>
            <person name="Minakuchi Y."/>
            <person name="Umen J.G."/>
            <person name="Toyoda A."/>
            <person name="Nozaki H."/>
        </authorList>
    </citation>
    <scope>NUCLEOTIDE SEQUENCE</scope>
    <source>
        <strain evidence="2">NIES-3785</strain>
    </source>
</reference>
<feature type="domain" description="Pherophorin" evidence="1">
    <location>
        <begin position="161"/>
        <end position="314"/>
    </location>
</feature>
<protein>
    <recommendedName>
        <fullName evidence="1">Pherophorin domain-containing protein</fullName>
    </recommendedName>
</protein>
<dbReference type="Proteomes" id="UP000722791">
    <property type="component" value="Unassembled WGS sequence"/>
</dbReference>
<dbReference type="SUPFAM" id="SSF101447">
    <property type="entry name" value="Formin homology 2 domain (FH2 domain)"/>
    <property type="match status" value="1"/>
</dbReference>
<evidence type="ECO:0000313" key="2">
    <source>
        <dbReference type="EMBL" id="GIM08220.1"/>
    </source>
</evidence>
<dbReference type="AlphaFoldDB" id="A0A8J4GJD8"/>
<gene>
    <name evidence="2" type="ORF">Vretimale_12305</name>
</gene>
<evidence type="ECO:0000313" key="3">
    <source>
        <dbReference type="Proteomes" id="UP000722791"/>
    </source>
</evidence>
<feature type="non-terminal residue" evidence="2">
    <location>
        <position position="320"/>
    </location>
</feature>
<dbReference type="EMBL" id="BNCQ01000027">
    <property type="protein sequence ID" value="GIM08220.1"/>
    <property type="molecule type" value="Genomic_DNA"/>
</dbReference>
<evidence type="ECO:0000259" key="1">
    <source>
        <dbReference type="Pfam" id="PF12499"/>
    </source>
</evidence>
<accession>A0A8J4GJD8</accession>
<sequence length="320" mass="33630">PPPPPPPSPPPPSPPPPAVPSYRPCEVCVAAKLIPPANDVRPYRFDAATCAAIQRNISDAMNAALNASNISPIFAPFAPNSTTCLDDQVLTCGNFNAEDVGKMESLFNEVSGLLSYFIGVASSGNICNPNLDGYTVLITTDGNSCLDVSQSASCLLPPGPFPNCTCNTTPGVLPFIVSPSYYPRASPSFGSLVTEYCFTVNTMPAAAVVPSTCYKANDLLAKIEWYADEALRSVVKGYTITPSGGSNKKVSPSWGASGASTLKVNLNWNGTEANGGLVCVAVQKPYTMQNLCKGALGQCYASVFNRDNSEYCCPTFRAGP</sequence>
<dbReference type="Pfam" id="PF12499">
    <property type="entry name" value="DUF3707"/>
    <property type="match status" value="1"/>
</dbReference>